<dbReference type="GeneID" id="55640402"/>
<keyword evidence="2" id="KW-1185">Reference proteome</keyword>
<dbReference type="Gene3D" id="3.30.1460.10">
    <property type="match status" value="1"/>
</dbReference>
<evidence type="ECO:0000313" key="1">
    <source>
        <dbReference type="EMBL" id="QKQ99097.1"/>
    </source>
</evidence>
<name>A0A6N0NUE8_9CREN</name>
<dbReference type="OrthoDB" id="33206at2157"/>
<reference evidence="1 2" key="1">
    <citation type="submission" date="2020-02" db="EMBL/GenBank/DDBJ databases">
        <title>Comparative genome analysis reveals the metabolism and evolution of the thermophilic archaeal genus Metallosphaera.</title>
        <authorList>
            <person name="Jiang C."/>
        </authorList>
    </citation>
    <scope>NUCLEOTIDE SEQUENCE [LARGE SCALE GENOMIC DNA]</scope>
    <source>
        <strain evidence="1 2">Ric-A</strain>
    </source>
</reference>
<protein>
    <submittedName>
        <fullName evidence="1">DUF2299 domain-containing protein</fullName>
    </submittedName>
</protein>
<dbReference type="CDD" id="cd17510">
    <property type="entry name" value="T3SC_YbjN-like_2"/>
    <property type="match status" value="1"/>
</dbReference>
<proteinExistence type="predicted"/>
<gene>
    <name evidence="1" type="ORF">GWK48_00610</name>
</gene>
<dbReference type="Proteomes" id="UP000509301">
    <property type="component" value="Chromosome"/>
</dbReference>
<sequence length="152" mass="17565">MEIMNIFRSLGLNVKEISQPNEFMHFAISPQQGGPQMELIKPKSDSKIYIMGMAVGVHQYHASRLREMDKPDRADFLNEMKYRLLKMKVDVAFTPPNDEIPQVIFVSRVLYDDNLDPNTVLRVMYKVRNAGTLVIFMFADRFGVPQGSMKFM</sequence>
<dbReference type="EMBL" id="CP049074">
    <property type="protein sequence ID" value="QKQ99097.1"/>
    <property type="molecule type" value="Genomic_DNA"/>
</dbReference>
<organism evidence="1 2">
    <name type="scientific">Metallosphaera tengchongensis</name>
    <dbReference type="NCBI Taxonomy" id="1532350"/>
    <lineage>
        <taxon>Archaea</taxon>
        <taxon>Thermoproteota</taxon>
        <taxon>Thermoprotei</taxon>
        <taxon>Sulfolobales</taxon>
        <taxon>Sulfolobaceae</taxon>
        <taxon>Metallosphaera</taxon>
    </lineage>
</organism>
<accession>A0A6N0NUE8</accession>
<dbReference type="Pfam" id="PF10061">
    <property type="entry name" value="DUF2299"/>
    <property type="match status" value="1"/>
</dbReference>
<evidence type="ECO:0000313" key="2">
    <source>
        <dbReference type="Proteomes" id="UP000509301"/>
    </source>
</evidence>
<dbReference type="AlphaFoldDB" id="A0A6N0NUE8"/>
<dbReference type="RefSeq" id="WP_174628662.1">
    <property type="nucleotide sequence ID" value="NZ_CP049074.1"/>
</dbReference>
<dbReference type="KEGG" id="mten:GWK48_00610"/>
<dbReference type="InterPro" id="IPR018747">
    <property type="entry name" value="DUF2299"/>
</dbReference>